<sequence length="270" mass="30847">MIKLLATDIDGTLLNDNREVSSSTIKAFKDLHIPKILISARMPQAMTHLQEDLKITDHPMICYNGALVISKDQSIVDITIPFNTISDFVEIARTHNLHCSIYRGKEWFVPELDFWANREINNTKVEPVVQDYGRTLEYFNQTRHKGGAHKIMLMGDEEFMDLAFAKAESKKLPVHLYRSKNTYTEITPNGISKIEALKELLKHDFSNITVEQIVAFGDNYNDVTMIKEVGYGIAVDNARDKVKEVAVEVTDHHKQDGVANWLIKNSRLFQ</sequence>
<dbReference type="GO" id="GO:0000287">
    <property type="term" value="F:magnesium ion binding"/>
    <property type="evidence" value="ECO:0007669"/>
    <property type="project" value="TreeGrafter"/>
</dbReference>
<reference evidence="1" key="1">
    <citation type="journal article" date="2014" name="Genome Announc.">
        <title>Draft Genome Sequences of Marine Flavobacterium Nonlabens Strains NR17, NR24, NR27, NR32, NR33, and Ara13.</title>
        <authorList>
            <person name="Nakanishi M."/>
            <person name="Meirelles P."/>
            <person name="Suzuki R."/>
            <person name="Takatani N."/>
            <person name="Mino S."/>
            <person name="Suda W."/>
            <person name="Oshima K."/>
            <person name="Hattori M."/>
            <person name="Ohkuma M."/>
            <person name="Hosokawa M."/>
            <person name="Miyashita K."/>
            <person name="Thompson F.L."/>
            <person name="Niwa A."/>
            <person name="Sawabe T."/>
            <person name="Sawabe T."/>
        </authorList>
    </citation>
    <scope>NUCLEOTIDE SEQUENCE [LARGE SCALE GENOMIC DNA]</scope>
    <source>
        <strain evidence="1">JCM 19294</strain>
    </source>
</reference>
<name>A0A090PXI2_9FLAO</name>
<dbReference type="Pfam" id="PF08282">
    <property type="entry name" value="Hydrolase_3"/>
    <property type="match status" value="1"/>
</dbReference>
<keyword evidence="2" id="KW-1185">Reference proteome</keyword>
<organism evidence="1 2">
    <name type="scientific">Nonlabens tegetincola</name>
    <dbReference type="NCBI Taxonomy" id="323273"/>
    <lineage>
        <taxon>Bacteria</taxon>
        <taxon>Pseudomonadati</taxon>
        <taxon>Bacteroidota</taxon>
        <taxon>Flavobacteriia</taxon>
        <taxon>Flavobacteriales</taxon>
        <taxon>Flavobacteriaceae</taxon>
        <taxon>Nonlabens</taxon>
    </lineage>
</organism>
<dbReference type="Proteomes" id="UP000029221">
    <property type="component" value="Unassembled WGS sequence"/>
</dbReference>
<dbReference type="InterPro" id="IPR006379">
    <property type="entry name" value="HAD-SF_hydro_IIB"/>
</dbReference>
<dbReference type="eggNOG" id="COG0561">
    <property type="taxonomic scope" value="Bacteria"/>
</dbReference>
<dbReference type="InterPro" id="IPR036412">
    <property type="entry name" value="HAD-like_sf"/>
</dbReference>
<proteinExistence type="predicted"/>
<dbReference type="Gene3D" id="3.30.1240.10">
    <property type="match status" value="1"/>
</dbReference>
<gene>
    <name evidence="1" type="ORF">JCM19294_2247</name>
</gene>
<dbReference type="SFLD" id="SFLDG01140">
    <property type="entry name" value="C2.B:_Phosphomannomutase_and_P"/>
    <property type="match status" value="1"/>
</dbReference>
<dbReference type="Gene3D" id="3.40.50.1000">
    <property type="entry name" value="HAD superfamily/HAD-like"/>
    <property type="match status" value="1"/>
</dbReference>
<evidence type="ECO:0000313" key="2">
    <source>
        <dbReference type="Proteomes" id="UP000029221"/>
    </source>
</evidence>
<dbReference type="AlphaFoldDB" id="A0A090PXI2"/>
<dbReference type="SUPFAM" id="SSF56784">
    <property type="entry name" value="HAD-like"/>
    <property type="match status" value="1"/>
</dbReference>
<keyword evidence="1" id="KW-0378">Hydrolase</keyword>
<dbReference type="PANTHER" id="PTHR10000:SF8">
    <property type="entry name" value="HAD SUPERFAMILY HYDROLASE-LIKE, TYPE 3"/>
    <property type="match status" value="1"/>
</dbReference>
<comment type="caution">
    <text evidence="1">The sequence shown here is derived from an EMBL/GenBank/DDBJ whole genome shotgun (WGS) entry which is preliminary data.</text>
</comment>
<dbReference type="SFLD" id="SFLDS00003">
    <property type="entry name" value="Haloacid_Dehalogenase"/>
    <property type="match status" value="1"/>
</dbReference>
<dbReference type="InterPro" id="IPR000150">
    <property type="entry name" value="Cof"/>
</dbReference>
<dbReference type="InterPro" id="IPR023214">
    <property type="entry name" value="HAD_sf"/>
</dbReference>
<dbReference type="NCBIfam" id="TIGR00099">
    <property type="entry name" value="Cof-subfamily"/>
    <property type="match status" value="1"/>
</dbReference>
<dbReference type="NCBIfam" id="TIGR01484">
    <property type="entry name" value="HAD-SF-IIB"/>
    <property type="match status" value="1"/>
</dbReference>
<dbReference type="CDD" id="cd07516">
    <property type="entry name" value="HAD_Pase"/>
    <property type="match status" value="1"/>
</dbReference>
<accession>A0A090PXI2</accession>
<dbReference type="RefSeq" id="WP_042275988.1">
    <property type="nucleotide sequence ID" value="NZ_BBML01000001.1"/>
</dbReference>
<dbReference type="GO" id="GO:0016791">
    <property type="term" value="F:phosphatase activity"/>
    <property type="evidence" value="ECO:0007669"/>
    <property type="project" value="UniProtKB-ARBA"/>
</dbReference>
<evidence type="ECO:0000313" key="1">
    <source>
        <dbReference type="EMBL" id="GAK95465.1"/>
    </source>
</evidence>
<protein>
    <submittedName>
        <fullName evidence="1">Hydrolase</fullName>
    </submittedName>
</protein>
<dbReference type="PANTHER" id="PTHR10000">
    <property type="entry name" value="PHOSPHOSERINE PHOSPHATASE"/>
    <property type="match status" value="1"/>
</dbReference>
<dbReference type="EMBL" id="BBML01000001">
    <property type="protein sequence ID" value="GAK95465.1"/>
    <property type="molecule type" value="Genomic_DNA"/>
</dbReference>
<dbReference type="GO" id="GO:0005829">
    <property type="term" value="C:cytosol"/>
    <property type="evidence" value="ECO:0007669"/>
    <property type="project" value="TreeGrafter"/>
</dbReference>
<dbReference type="PROSITE" id="PS01228">
    <property type="entry name" value="COF_1"/>
    <property type="match status" value="1"/>
</dbReference>